<dbReference type="AlphaFoldDB" id="C5F1V6"/>
<feature type="transmembrane region" description="Helical" evidence="1">
    <location>
        <begin position="107"/>
        <end position="124"/>
    </location>
</feature>
<proteinExistence type="predicted"/>
<evidence type="ECO:0000256" key="1">
    <source>
        <dbReference type="SAM" id="Phobius"/>
    </source>
</evidence>
<feature type="transmembrane region" description="Helical" evidence="1">
    <location>
        <begin position="83"/>
        <end position="100"/>
    </location>
</feature>
<dbReference type="EMBL" id="DS990446">
    <property type="protein sequence ID" value="EEQ64250.1"/>
    <property type="molecule type" value="Genomic_DNA"/>
</dbReference>
<feature type="transmembrane region" description="Helical" evidence="1">
    <location>
        <begin position="36"/>
        <end position="54"/>
    </location>
</feature>
<feature type="transmembrane region" description="Helical" evidence="1">
    <location>
        <begin position="9"/>
        <end position="30"/>
    </location>
</feature>
<feature type="transmembrane region" description="Helical" evidence="1">
    <location>
        <begin position="61"/>
        <end position="77"/>
    </location>
</feature>
<keyword evidence="1" id="KW-1133">Transmembrane helix</keyword>
<evidence type="ECO:0000313" key="3">
    <source>
        <dbReference type="Proteomes" id="UP000003953"/>
    </source>
</evidence>
<feature type="transmembrane region" description="Helical" evidence="1">
    <location>
        <begin position="130"/>
        <end position="151"/>
    </location>
</feature>
<evidence type="ECO:0000313" key="2">
    <source>
        <dbReference type="EMBL" id="EEQ64250.1"/>
    </source>
</evidence>
<keyword evidence="1" id="KW-0472">Membrane</keyword>
<gene>
    <name evidence="2" type="ORF">HPMG_01707</name>
</gene>
<protein>
    <submittedName>
        <fullName evidence="2">Uncharacterized protein</fullName>
    </submittedName>
</protein>
<sequence>MEKTFFKNLYHSIITSLYFGITLILIRILPFEWLDYSLIYDILAMCCGFVSAFILKHYTRFKAICFIIPLFIVYFLFFKVPFVAIMTALCAIILQILSVYLQDKIKIFFISIIFGALLLIAYSGDYVRLTFLLQFVFWWHILWFILLFVAFKIQEVIKW</sequence>
<reference evidence="3" key="1">
    <citation type="journal article" date="2014" name="Genome Announc.">
        <title>Draft genome sequences of six enterohepatic helicobacter species isolated from humans and one from rhesus macaques.</title>
        <authorList>
            <person name="Shen Z."/>
            <person name="Sheh A."/>
            <person name="Young S.K."/>
            <person name="Abouelliel A."/>
            <person name="Ward D.V."/>
            <person name="Earl A.M."/>
            <person name="Fox J.G."/>
        </authorList>
    </citation>
    <scope>NUCLEOTIDE SEQUENCE [LARGE SCALE GENOMIC DNA]</scope>
    <source>
        <strain evidence="3">MIT 98-5489</strain>
    </source>
</reference>
<keyword evidence="1" id="KW-0812">Transmembrane</keyword>
<dbReference type="Proteomes" id="UP000003953">
    <property type="component" value="Unassembled WGS sequence"/>
</dbReference>
<accession>C5F1V6</accession>
<organism evidence="2 3">
    <name type="scientific">Helicobacter pullorum MIT 98-5489</name>
    <dbReference type="NCBI Taxonomy" id="537972"/>
    <lineage>
        <taxon>Bacteria</taxon>
        <taxon>Pseudomonadati</taxon>
        <taxon>Campylobacterota</taxon>
        <taxon>Epsilonproteobacteria</taxon>
        <taxon>Campylobacterales</taxon>
        <taxon>Helicobacteraceae</taxon>
        <taxon>Helicobacter</taxon>
    </lineage>
</organism>
<dbReference type="HOGENOM" id="CLU_1658402_0_0_7"/>
<keyword evidence="3" id="KW-1185">Reference proteome</keyword>
<name>C5F1V6_9HELI</name>